<organism evidence="2 3">
    <name type="scientific">Symbiodinium microadriaticum</name>
    <name type="common">Dinoflagellate</name>
    <name type="synonym">Zooxanthella microadriatica</name>
    <dbReference type="NCBI Taxonomy" id="2951"/>
    <lineage>
        <taxon>Eukaryota</taxon>
        <taxon>Sar</taxon>
        <taxon>Alveolata</taxon>
        <taxon>Dinophyceae</taxon>
        <taxon>Suessiales</taxon>
        <taxon>Symbiodiniaceae</taxon>
        <taxon>Symbiodinium</taxon>
    </lineage>
</organism>
<protein>
    <submittedName>
        <fullName evidence="2">Uncharacterized protein</fullName>
    </submittedName>
</protein>
<evidence type="ECO:0000256" key="1">
    <source>
        <dbReference type="SAM" id="SignalP"/>
    </source>
</evidence>
<dbReference type="AlphaFoldDB" id="A0A1Q9DSZ1"/>
<dbReference type="EMBL" id="LSRX01000402">
    <property type="protein sequence ID" value="OLP98289.1"/>
    <property type="molecule type" value="Genomic_DNA"/>
</dbReference>
<evidence type="ECO:0000313" key="3">
    <source>
        <dbReference type="Proteomes" id="UP000186817"/>
    </source>
</evidence>
<evidence type="ECO:0000313" key="2">
    <source>
        <dbReference type="EMBL" id="OLP98289.1"/>
    </source>
</evidence>
<gene>
    <name evidence="2" type="ORF">AK812_SmicGene19282</name>
</gene>
<proteinExistence type="predicted"/>
<comment type="caution">
    <text evidence="2">The sequence shown here is derived from an EMBL/GenBank/DDBJ whole genome shotgun (WGS) entry which is preliminary data.</text>
</comment>
<accession>A0A1Q9DSZ1</accession>
<dbReference type="OrthoDB" id="10359680at2759"/>
<feature type="chain" id="PRO_5012638538" evidence="1">
    <location>
        <begin position="27"/>
        <end position="516"/>
    </location>
</feature>
<sequence>MPRRRQGLRAFSCLCLSLWLCGNVALLREMERPLGLGFGLRTTIRAACPSRLVDRLKWSPDCSATQIPKNAIVMPLAGRDDAASLEAILHSQAPDLSSRVLAFDSSRKPNDQDLLDDALYGALCVAALQGGISFVGACPDFHTWGKDGWFQDSGDFHAERSSNARDAWGIQALPVEALKVADEESLLLLRFLMLSWLAAKLATQGGQSQFLCFLELAEDRHEVRPLPRGNAAPQLGLLQPSRSVLAGRLKGQHPLGRLCYPPYPRWEGSVQNLRLLVQALPLVPEFLASTASGAKQHPFPDSVLQEIRDFILPQHSQPDAGQPFFLDVIHKRLEDIQDVDSGYPVTLREGVPWGWTPPLQSPGVWPLKSELIGEEWGPIEATPPSAHKNYPSADMFRPSWKKEELCPCPMAGIDESDKIRSIFDGSKGGANLQQNTVEKTTAPTVMDCVQCLHWLRTARSRGDPGDLGPEPLGLWTQVLGRRLGATARRVAPEIVGLPALGRQRRLRPALAVPGPR</sequence>
<keyword evidence="3" id="KW-1185">Reference proteome</keyword>
<feature type="signal peptide" evidence="1">
    <location>
        <begin position="1"/>
        <end position="26"/>
    </location>
</feature>
<name>A0A1Q9DSZ1_SYMMI</name>
<dbReference type="Proteomes" id="UP000186817">
    <property type="component" value="Unassembled WGS sequence"/>
</dbReference>
<keyword evidence="1" id="KW-0732">Signal</keyword>
<reference evidence="2 3" key="1">
    <citation type="submission" date="2016-02" db="EMBL/GenBank/DDBJ databases">
        <title>Genome analysis of coral dinoflagellate symbionts highlights evolutionary adaptations to a symbiotic lifestyle.</title>
        <authorList>
            <person name="Aranda M."/>
            <person name="Li Y."/>
            <person name="Liew Y.J."/>
            <person name="Baumgarten S."/>
            <person name="Simakov O."/>
            <person name="Wilson M."/>
            <person name="Piel J."/>
            <person name="Ashoor H."/>
            <person name="Bougouffa S."/>
            <person name="Bajic V.B."/>
            <person name="Ryu T."/>
            <person name="Ravasi T."/>
            <person name="Bayer T."/>
            <person name="Micklem G."/>
            <person name="Kim H."/>
            <person name="Bhak J."/>
            <person name="Lajeunesse T.C."/>
            <person name="Voolstra C.R."/>
        </authorList>
    </citation>
    <scope>NUCLEOTIDE SEQUENCE [LARGE SCALE GENOMIC DNA]</scope>
    <source>
        <strain evidence="2 3">CCMP2467</strain>
    </source>
</reference>